<keyword evidence="3" id="KW-0574">Periplasm</keyword>
<keyword evidence="2" id="KW-0732">Signal</keyword>
<feature type="domain" description="Heparinase II/III-like C-terminal" evidence="5">
    <location>
        <begin position="333"/>
        <end position="533"/>
    </location>
</feature>
<protein>
    <submittedName>
        <fullName evidence="7">Heparinase II/III family protein</fullName>
    </submittedName>
</protein>
<evidence type="ECO:0000256" key="2">
    <source>
        <dbReference type="ARBA" id="ARBA00022729"/>
    </source>
</evidence>
<dbReference type="GO" id="GO:0042597">
    <property type="term" value="C:periplasmic space"/>
    <property type="evidence" value="ECO:0007669"/>
    <property type="project" value="UniProtKB-SubCell"/>
</dbReference>
<dbReference type="InterPro" id="IPR008929">
    <property type="entry name" value="Chondroitin_lyas"/>
</dbReference>
<keyword evidence="4" id="KW-0456">Lyase</keyword>
<dbReference type="EMBL" id="CP142433">
    <property type="protein sequence ID" value="XBC45788.1"/>
    <property type="molecule type" value="Genomic_DNA"/>
</dbReference>
<dbReference type="InterPro" id="IPR031680">
    <property type="entry name" value="Hepar_II_III_N"/>
</dbReference>
<evidence type="ECO:0000259" key="5">
    <source>
        <dbReference type="Pfam" id="PF07940"/>
    </source>
</evidence>
<evidence type="ECO:0000256" key="3">
    <source>
        <dbReference type="ARBA" id="ARBA00022764"/>
    </source>
</evidence>
<evidence type="ECO:0000256" key="4">
    <source>
        <dbReference type="ARBA" id="ARBA00023239"/>
    </source>
</evidence>
<dbReference type="PANTHER" id="PTHR39210">
    <property type="entry name" value="HEPARIN-SULFATE LYASE"/>
    <property type="match status" value="1"/>
</dbReference>
<dbReference type="Pfam" id="PF07940">
    <property type="entry name" value="Hepar_II_III_C"/>
    <property type="match status" value="1"/>
</dbReference>
<evidence type="ECO:0000313" key="7">
    <source>
        <dbReference type="EMBL" id="XBC45788.1"/>
    </source>
</evidence>
<dbReference type="AlphaFoldDB" id="A0AB74TSE2"/>
<dbReference type="Pfam" id="PF16889">
    <property type="entry name" value="Hepar_II_III_N"/>
    <property type="match status" value="1"/>
</dbReference>
<dbReference type="GO" id="GO:0016829">
    <property type="term" value="F:lyase activity"/>
    <property type="evidence" value="ECO:0007669"/>
    <property type="project" value="UniProtKB-KW"/>
</dbReference>
<evidence type="ECO:0000259" key="6">
    <source>
        <dbReference type="Pfam" id="PF16889"/>
    </source>
</evidence>
<accession>A0AB74TSE2</accession>
<reference evidence="7" key="1">
    <citation type="submission" date="2023-12" db="EMBL/GenBank/DDBJ databases">
        <title>Dolosigranulum savutii sp. nov. isolated from human upper respiratory samples collected in Botswana.</title>
        <authorList>
            <person name="Kelly M.S."/>
        </authorList>
    </citation>
    <scope>NUCLEOTIDE SEQUENCE</scope>
    <source>
        <strain evidence="7">MSK433</strain>
    </source>
</reference>
<dbReference type="RefSeq" id="WP_347300206.1">
    <property type="nucleotide sequence ID" value="NZ_CP142433.1"/>
</dbReference>
<sequence>MNKINLINKALFGDKWLISIKNKEQDEKDKILRRANFVLNNYIIFNHFFDMEQCNVPYEISIDNIYNSPNNDDEWIYMLSRYGFVIDLGIAYRLTNDKKYFSKLKEYIFKIKYIFLEKQKNEKLWRPIDIGIRLTNIIWSLIIVSTEKFDNEELKILEEIMEQHIDSINTSYIEKYKLSNWGVLALAGVALFDMLFPNKIKSPQSKCLWEQLNQSLELQFLNDGVHWEVSPLYQHQVIVNYCYIILVSNSLNLRTHINYSKSLKRAVVASYYLANNQDILTPLHDSDFVDFSYVYDLYRGMGFLPGKYTGKSILYYGTYKLKNYSGNKMPNVFIGEESGLVVIKDGDLYFTQFNGRHGSSHGHASNGSITLSYKDKEIISDGGRYTYRECKDRRILKGFESHNTFFNEFNPSTSIIGSWKYGRLTEPIAQKIKMKNYGYMLESSWKSSIKNQIVEVYKRKTYLLDKENLCIFIDKYHGNGEQILTTINFNENCRLIKYSKENCELMNEDQKITVWSSHKNLDYIEGRRSNIYNQLTKHTRIISRKKVMNNASYNITVLSYDGTINVDRLKIYRGDYIENEGAIGIKIETKFNIIELYTRLDEVVEGSKLMKSETGEYFYNDSVVVK</sequence>
<dbReference type="PANTHER" id="PTHR39210:SF1">
    <property type="entry name" value="HEPARIN-SULFATE LYASE"/>
    <property type="match status" value="1"/>
</dbReference>
<dbReference type="Gene3D" id="1.50.10.100">
    <property type="entry name" value="Chondroitin AC/alginate lyase"/>
    <property type="match status" value="1"/>
</dbReference>
<proteinExistence type="predicted"/>
<gene>
    <name evidence="7" type="ORF">VUQ08_08090</name>
</gene>
<evidence type="ECO:0000256" key="1">
    <source>
        <dbReference type="ARBA" id="ARBA00004418"/>
    </source>
</evidence>
<dbReference type="SUPFAM" id="SSF48230">
    <property type="entry name" value="Chondroitin AC/alginate lyase"/>
    <property type="match status" value="1"/>
</dbReference>
<comment type="subcellular location">
    <subcellularLocation>
        <location evidence="1">Periplasm</location>
    </subcellularLocation>
</comment>
<dbReference type="InterPro" id="IPR012480">
    <property type="entry name" value="Hepar_II_III_C"/>
</dbReference>
<name>A0AB74TSE2_9LACT</name>
<feature type="domain" description="Heparin-sulfate lyase N-terminal" evidence="6">
    <location>
        <begin position="19"/>
        <end position="298"/>
    </location>
</feature>
<organism evidence="7">
    <name type="scientific">Dolosigranulum savutiense</name>
    <dbReference type="NCBI Taxonomy" id="3110288"/>
    <lineage>
        <taxon>Bacteria</taxon>
        <taxon>Bacillati</taxon>
        <taxon>Bacillota</taxon>
        <taxon>Bacilli</taxon>
        <taxon>Lactobacillales</taxon>
        <taxon>Carnobacteriaceae</taxon>
        <taxon>Dolosigranulum</taxon>
    </lineage>
</organism>
<dbReference type="Gene3D" id="2.70.98.70">
    <property type="match status" value="1"/>
</dbReference>